<evidence type="ECO:0000256" key="4">
    <source>
        <dbReference type="ARBA" id="ARBA00022786"/>
    </source>
</evidence>
<dbReference type="Proteomes" id="UP000192927">
    <property type="component" value="Unassembled WGS sequence"/>
</dbReference>
<evidence type="ECO:0000313" key="10">
    <source>
        <dbReference type="Proteomes" id="UP000192927"/>
    </source>
</evidence>
<feature type="compositionally biased region" description="Polar residues" evidence="7">
    <location>
        <begin position="837"/>
        <end position="849"/>
    </location>
</feature>
<dbReference type="PANTHER" id="PTHR43982">
    <property type="entry name" value="UBIQUITIN CARBOXYL-TERMINAL HYDROLASE"/>
    <property type="match status" value="1"/>
</dbReference>
<keyword evidence="3" id="KW-0645">Protease</keyword>
<dbReference type="Gene3D" id="3.90.70.10">
    <property type="entry name" value="Cysteine proteinases"/>
    <property type="match status" value="2"/>
</dbReference>
<dbReference type="InterPro" id="IPR028889">
    <property type="entry name" value="USP"/>
</dbReference>
<proteinExistence type="predicted"/>
<reference evidence="10" key="1">
    <citation type="submission" date="2017-03" db="EMBL/GenBank/DDBJ databases">
        <authorList>
            <person name="Sharma R."/>
            <person name="Thines M."/>
        </authorList>
    </citation>
    <scope>NUCLEOTIDE SEQUENCE [LARGE SCALE GENOMIC DNA]</scope>
</reference>
<dbReference type="CDD" id="cd02666">
    <property type="entry name" value="Peptidase_C19J"/>
    <property type="match status" value="1"/>
</dbReference>
<dbReference type="GO" id="GO:0016579">
    <property type="term" value="P:protein deubiquitination"/>
    <property type="evidence" value="ECO:0007669"/>
    <property type="project" value="InterPro"/>
</dbReference>
<evidence type="ECO:0000256" key="2">
    <source>
        <dbReference type="ARBA" id="ARBA00012759"/>
    </source>
</evidence>
<evidence type="ECO:0000256" key="5">
    <source>
        <dbReference type="ARBA" id="ARBA00022801"/>
    </source>
</evidence>
<evidence type="ECO:0000256" key="3">
    <source>
        <dbReference type="ARBA" id="ARBA00022670"/>
    </source>
</evidence>
<dbReference type="Pfam" id="PF13446">
    <property type="entry name" value="RPT"/>
    <property type="match status" value="4"/>
</dbReference>
<organism evidence="9 10">
    <name type="scientific">Lasallia pustulata</name>
    <dbReference type="NCBI Taxonomy" id="136370"/>
    <lineage>
        <taxon>Eukaryota</taxon>
        <taxon>Fungi</taxon>
        <taxon>Dikarya</taxon>
        <taxon>Ascomycota</taxon>
        <taxon>Pezizomycotina</taxon>
        <taxon>Lecanoromycetes</taxon>
        <taxon>OSLEUM clade</taxon>
        <taxon>Umbilicariomycetidae</taxon>
        <taxon>Umbilicariales</taxon>
        <taxon>Umbilicariaceae</taxon>
        <taxon>Lasallia</taxon>
    </lineage>
</organism>
<dbReference type="PROSITE" id="PS00973">
    <property type="entry name" value="USP_2"/>
    <property type="match status" value="1"/>
</dbReference>
<dbReference type="InterPro" id="IPR025305">
    <property type="entry name" value="UCH_repeat_domain"/>
</dbReference>
<keyword evidence="4" id="KW-0833">Ubl conjugation pathway</keyword>
<evidence type="ECO:0000256" key="1">
    <source>
        <dbReference type="ARBA" id="ARBA00000707"/>
    </source>
</evidence>
<protein>
    <recommendedName>
        <fullName evidence="2">ubiquitinyl hydrolase 1</fullName>
        <ecNumber evidence="2">3.4.19.12</ecNumber>
    </recommendedName>
</protein>
<evidence type="ECO:0000259" key="8">
    <source>
        <dbReference type="PROSITE" id="PS50235"/>
    </source>
</evidence>
<accession>A0A1W5DBC2</accession>
<keyword evidence="5 9" id="KW-0378">Hydrolase</keyword>
<dbReference type="GO" id="GO:0004843">
    <property type="term" value="F:cysteine-type deubiquitinase activity"/>
    <property type="evidence" value="ECO:0007669"/>
    <property type="project" value="UniProtKB-EC"/>
</dbReference>
<dbReference type="GO" id="GO:0043161">
    <property type="term" value="P:proteasome-mediated ubiquitin-dependent protein catabolic process"/>
    <property type="evidence" value="ECO:0007669"/>
    <property type="project" value="InterPro"/>
</dbReference>
<comment type="catalytic activity">
    <reaction evidence="1">
        <text>Thiol-dependent hydrolysis of ester, thioester, amide, peptide and isopeptide bonds formed by the C-terminal Gly of ubiquitin (a 76-residue protein attached to proteins as an intracellular targeting signal).</text>
        <dbReference type="EC" id="3.4.19.12"/>
    </reaction>
</comment>
<dbReference type="InterPro" id="IPR044635">
    <property type="entry name" value="UBP14-like"/>
</dbReference>
<dbReference type="Pfam" id="PF00443">
    <property type="entry name" value="UCH"/>
    <property type="match status" value="2"/>
</dbReference>
<dbReference type="EMBL" id="FWEW01003636">
    <property type="protein sequence ID" value="SLM40179.1"/>
    <property type="molecule type" value="Genomic_DNA"/>
</dbReference>
<keyword evidence="6" id="KW-0788">Thiol protease</keyword>
<dbReference type="PROSITE" id="PS50235">
    <property type="entry name" value="USP_3"/>
    <property type="match status" value="1"/>
</dbReference>
<dbReference type="InterPro" id="IPR001394">
    <property type="entry name" value="Peptidase_C19_UCH"/>
</dbReference>
<keyword evidence="10" id="KW-1185">Reference proteome</keyword>
<dbReference type="GO" id="GO:0070628">
    <property type="term" value="F:proteasome binding"/>
    <property type="evidence" value="ECO:0007669"/>
    <property type="project" value="TreeGrafter"/>
</dbReference>
<name>A0A1W5DBC2_9LECA</name>
<evidence type="ECO:0000256" key="7">
    <source>
        <dbReference type="SAM" id="MobiDB-lite"/>
    </source>
</evidence>
<dbReference type="InterPro" id="IPR018200">
    <property type="entry name" value="USP_CS"/>
</dbReference>
<sequence>MPLQGGKTAPRLLQDLLLYDPCHPPSSGYNLLAELPVPFENARQLPGIRRKGSCEHRLVLKPNQCLLPELDTRPEPSTVYQLAAHCLECRCHVKVVVGYRGEGAGLMPCPTEDVPLHHFLLTTQSNGRLEDATGPRENSWVQTQQFQCSSMTCRAAVTIQVRPPRLTTEWVTLLSDKDAIKERAEKAMAEDPVRFEGHAPPSPVQVLINLRLYIANAMKDPDGRRILGNNKKWMLCLGDACTDLLVYLGFSREDPDWWPPRPNTTAILPYDEPLNLLLDDVESELLTLATQRPVEERRTVSAMYAPIPAMQDLQRVLGSLGYKKTPASRTVDLTQEEHPFYAGLGATGDFDDELIVFAYGRQILCDPGNTPYYLECLQGIGEGRKSEELQYRAVLEESEGKISLKDVRNSYSELGLTPKLDDDTIIGAFNARLSDSPKQEAQLRRALKIIGQSRNSDKIQVIASNTVTTYEQALSWLGATAAMDDAFLTSMYSVKVSETKDDEPVARHAIALIAEARKSGALKSWLDTGVLGEVEMDVGQAYTRLGIDDRTVDDDTILATYNILAGDTPSQLDDLRRALTAIADSKDSHLIKSFLNTGMVSSENAASEWPVGLENIGNTCYLNSLLQFYFTVKPLRELVLEFDKYKMEIEEDGLRKKQVGSRRVSRKEVERAQRFVYELQKLFRSMISAPTAQVTPEQELARLTLISSTTEEQIRRQSMLSAHRPSLGEIDGRPILGPQPPPAAQPADVDSEMSENTTSTRAADARGVGATTDDDASSEATLVEKPLSDNDDVMVLDTKEHEQQQGLFEDKENLPPSKADLVRPSTPDNRLAPLAESSPSRANEQQRQLSPAKEPGKDREDTVMANDALPTPPPEVCPTRTPPPVPPRPIADDQKKTIQEEVEIGAQQDVTEVIANVLFQLQCAMKAQSVDESGEQIDLVKELFFGKQKSYITNKQGMIRSKEEFISDIKIDVASGPRDIYAAFDGAYDEQEVEIGGALEPQYTTISQLPPVLQVLVQRVQFDAEKKTTFKSNHHLELKETIYLDRYMDSGNEELLARRRECWRWKKDLAELEKRKAYLTTTEVDLDMPEALTSAAGYLRQLSELEDDDPIEIKPVLLQYLESAAQGAKKEMLDIDERIKTLNTSINSQFTDLRNLPYRLHSVFIHRGYVSSGHYWIYIYDFAKEIWRKYNDGYVTEVKDTREIFDRDPADRPATPYFLVYVRDDLKHMLVDSVCRDIVETPQQQQHQQSETTQGAIVDVDMADRPAREMLDWLQPNHSMEDAQEGASDSVTGWSSEALHPVYGPNPW</sequence>
<dbReference type="EC" id="3.4.19.12" evidence="2"/>
<dbReference type="SUPFAM" id="SSF54001">
    <property type="entry name" value="Cysteine proteinases"/>
    <property type="match status" value="1"/>
</dbReference>
<feature type="region of interest" description="Disordered" evidence="7">
    <location>
        <begin position="725"/>
        <end position="887"/>
    </location>
</feature>
<feature type="domain" description="USP" evidence="8">
    <location>
        <begin position="611"/>
        <end position="1224"/>
    </location>
</feature>
<dbReference type="PROSITE" id="PS00972">
    <property type="entry name" value="USP_1"/>
    <property type="match status" value="1"/>
</dbReference>
<feature type="compositionally biased region" description="Pro residues" evidence="7">
    <location>
        <begin position="870"/>
        <end position="887"/>
    </location>
</feature>
<dbReference type="PANTHER" id="PTHR43982:SF6">
    <property type="entry name" value="UBIQUITIN CARBOXYL-TERMINAL HYDROLASE 2-RELATED"/>
    <property type="match status" value="1"/>
</dbReference>
<dbReference type="GO" id="GO:0061136">
    <property type="term" value="P:regulation of proteasomal protein catabolic process"/>
    <property type="evidence" value="ECO:0007669"/>
    <property type="project" value="TreeGrafter"/>
</dbReference>
<evidence type="ECO:0000313" key="9">
    <source>
        <dbReference type="EMBL" id="SLM40179.1"/>
    </source>
</evidence>
<dbReference type="InterPro" id="IPR038765">
    <property type="entry name" value="Papain-like_cys_pep_sf"/>
</dbReference>
<evidence type="ECO:0000256" key="6">
    <source>
        <dbReference type="ARBA" id="ARBA00022807"/>
    </source>
</evidence>
<dbReference type="FunFam" id="3.90.70.10:FF:000122">
    <property type="entry name" value="Ubiquitin carboxyl-terminal hydrolase 2"/>
    <property type="match status" value="1"/>
</dbReference>
<feature type="compositionally biased region" description="Basic and acidic residues" evidence="7">
    <location>
        <begin position="797"/>
        <end position="813"/>
    </location>
</feature>